<dbReference type="GO" id="GO:0006508">
    <property type="term" value="P:proteolysis"/>
    <property type="evidence" value="ECO:0007669"/>
    <property type="project" value="InterPro"/>
</dbReference>
<dbReference type="GO" id="GO:0008234">
    <property type="term" value="F:cysteine-type peptidase activity"/>
    <property type="evidence" value="ECO:0007669"/>
    <property type="project" value="InterPro"/>
</dbReference>
<evidence type="ECO:0000259" key="2">
    <source>
        <dbReference type="Pfam" id="PF01364"/>
    </source>
</evidence>
<dbReference type="SUPFAM" id="SSF52129">
    <property type="entry name" value="Caspase-like"/>
    <property type="match status" value="1"/>
</dbReference>
<dbReference type="OrthoDB" id="9809780at2"/>
<sequence>MKENFLFLFLIASTIVFGQQKKYNIVWGDPQVLSNESFSVEIPSFNKDYFVYSLDQGLLFVDQWETKGFINESSISVNNIVYQTISKSNLKDLEINNIPDKLEFSLANSIARDKKYVIFQLSPIVKDNKGNYKKVISFQINYKGGASTNKTSLLNKRFNASKVVANSVLNSGKWYRFYIDTTGVFKLSKSFLNRLGLNVDNIDPRSIKLYGHGGHMIPYSNAEPYPFDVPENAIKFVGEEDGVFNNEDYILFYGQGPKGYNEESNTNLNCYTDKTYYYINVGSGTGKRIKSFTQPTGPIDLIIDTFEDYQFHEEDTYNLVSLGRRWFGNRFDIDNNKTFEFNFPGLVVSEPIKLTTIVAGASNSTTTMGLSVNNVDLATLSISGTSTPTFASDATYRNDVSVTNEKVTVGLNFNNQGNPSLVAYLDYISIEAIRALNFTNTQFQFKNSVVASASGIGQYTITNASGISEIWDVTDIYNVSNYSNTGEDSNLSFTSVLGSLKTYVAVTPLDYFTPKFDGNTVVNNQNIKGTIFKNNQGEFQDIDYLIVAPNNMLAQAERLAEINKGQYGLNVKVVGLDEIYNEFSSGNQDIGAIRNLVKYVYDNASLPENRIKYLCLFGDGSFDYKDRIPNNTNIVPSWHSYRSFSLASSFISDDFYGMMDDNEGTMSGNDKLDLAVGRMLADTPQRAKELVDKVESYYEKESFGSWRNNFVVISDDVDKNWEGTLQQTTDEIGDLVTTEKPFINVVKIHSDAFQQESSAGGDAYPTVTTEIVNAIDNGALVVNYFGHGGEEGLAEERILLKPDINGFRNFGKLNCFVTVTCEFTRFDNPFRETAGELTYWNKDAGAIGLITTTRQIFVSNAITFNRILGQYLFSYSDNDTFNDYEYPTMAEALRLAKSDPLVSGNESRLIFFIGDPAMKLAFPKPNIRLTKINDVPITQSIDTLKALSYVKLAGEVVGTSGDLLTNYNGTLSTTIYDKLIDRQTLANDGTRLRNGDIIKLDFQTLGEIIFRGQASVKNGQFEFDFVVPKDIGIPVGFGKVSFYSKNQELSQDQAGSSINTVKIGGVNENAEEDNIGPIITLFMNDENFVSGGITNESPTLLVKLEDSNGINTASGIGHDIVGIIDGDETNPVILNDYYQTEVDDYTKGVVTFPFRDLEPGLHTLTVKAWDVYNNSSISEIQFIVFDKDEGLVINNVLNYPNPFVNYTEFWFNHNSSEPLDVSIQIFTVSGKLVRTLNGQTVSGNITTSSLSRDIIWDGRDDFGDRIGKGVYIYKLKAHSNLLNKTVEKIEKLVIL</sequence>
<dbReference type="Pfam" id="PF01364">
    <property type="entry name" value="Peptidase_C25"/>
    <property type="match status" value="1"/>
</dbReference>
<dbReference type="STRING" id="1849968.A8C32_15595"/>
<dbReference type="RefSeq" id="WP_069830357.1">
    <property type="nucleotide sequence ID" value="NZ_MDJD01000043.1"/>
</dbReference>
<keyword evidence="1" id="KW-0732">Signal</keyword>
<evidence type="ECO:0000256" key="1">
    <source>
        <dbReference type="ARBA" id="ARBA00022729"/>
    </source>
</evidence>
<dbReference type="CDD" id="cd02258">
    <property type="entry name" value="Peptidase_C25_N"/>
    <property type="match status" value="1"/>
</dbReference>
<dbReference type="InterPro" id="IPR026444">
    <property type="entry name" value="Secre_tail"/>
</dbReference>
<dbReference type="NCBIfam" id="NF033707">
    <property type="entry name" value="T9SS_sortase"/>
    <property type="match status" value="1"/>
</dbReference>
<accession>A0A1E5T937</accession>
<dbReference type="Gene3D" id="3.40.50.10390">
    <property type="entry name" value="Gingipain r, domain 1"/>
    <property type="match status" value="1"/>
</dbReference>
<evidence type="ECO:0000313" key="4">
    <source>
        <dbReference type="Proteomes" id="UP000095713"/>
    </source>
</evidence>
<dbReference type="Gene3D" id="2.60.40.4070">
    <property type="match status" value="1"/>
</dbReference>
<feature type="domain" description="Gingipain" evidence="2">
    <location>
        <begin position="544"/>
        <end position="920"/>
    </location>
</feature>
<name>A0A1E5T937_9FLAO</name>
<dbReference type="Proteomes" id="UP000095713">
    <property type="component" value="Unassembled WGS sequence"/>
</dbReference>
<dbReference type="InterPro" id="IPR001769">
    <property type="entry name" value="Gingipain"/>
</dbReference>
<dbReference type="NCBIfam" id="TIGR04183">
    <property type="entry name" value="Por_Secre_tail"/>
    <property type="match status" value="1"/>
</dbReference>
<protein>
    <submittedName>
        <fullName evidence="3">Peptidase C25</fullName>
    </submittedName>
</protein>
<dbReference type="EMBL" id="MDJD01000043">
    <property type="protein sequence ID" value="OEK07899.1"/>
    <property type="molecule type" value="Genomic_DNA"/>
</dbReference>
<keyword evidence="4" id="KW-1185">Reference proteome</keyword>
<dbReference type="InterPro" id="IPR029031">
    <property type="entry name" value="Gingipain_N_sf"/>
</dbReference>
<proteinExistence type="predicted"/>
<organism evidence="3 4">
    <name type="scientific">Flavivirga aquatica</name>
    <dbReference type="NCBI Taxonomy" id="1849968"/>
    <lineage>
        <taxon>Bacteria</taxon>
        <taxon>Pseudomonadati</taxon>
        <taxon>Bacteroidota</taxon>
        <taxon>Flavobacteriia</taxon>
        <taxon>Flavobacteriales</taxon>
        <taxon>Flavobacteriaceae</taxon>
        <taxon>Flavivirga</taxon>
    </lineage>
</organism>
<reference evidence="3 4" key="1">
    <citation type="submission" date="2016-05" db="EMBL/GenBank/DDBJ databases">
        <title>Draft Genome Sequence of Algibacter sp. Strain SK-16 Isolated from the Surface Water of Aburatsubo Inlet.</title>
        <authorList>
            <person name="Wong S.-K."/>
            <person name="Yoshizawa S."/>
            <person name="Nakajima Y."/>
            <person name="Ogura Y."/>
            <person name="Tetsuya H."/>
            <person name="Hamasaki K."/>
        </authorList>
    </citation>
    <scope>NUCLEOTIDE SEQUENCE [LARGE SCALE GENOMIC DNA]</scope>
    <source>
        <strain evidence="3 4">SK-16</strain>
    </source>
</reference>
<comment type="caution">
    <text evidence="3">The sequence shown here is derived from an EMBL/GenBank/DDBJ whole genome shotgun (WGS) entry which is preliminary data.</text>
</comment>
<dbReference type="InterPro" id="IPR029030">
    <property type="entry name" value="Caspase-like_dom_sf"/>
</dbReference>
<evidence type="ECO:0000313" key="3">
    <source>
        <dbReference type="EMBL" id="OEK07899.1"/>
    </source>
</evidence>
<gene>
    <name evidence="3" type="ORF">A8C32_15595</name>
</gene>
<dbReference type="Gene3D" id="3.40.50.1460">
    <property type="match status" value="1"/>
</dbReference>